<evidence type="ECO:0000259" key="4">
    <source>
        <dbReference type="PROSITE" id="PS50042"/>
    </source>
</evidence>
<dbReference type="SMART" id="SM00419">
    <property type="entry name" value="HTH_CRP"/>
    <property type="match status" value="1"/>
</dbReference>
<evidence type="ECO:0000256" key="3">
    <source>
        <dbReference type="ARBA" id="ARBA00023163"/>
    </source>
</evidence>
<feature type="domain" description="HTH crp-type" evidence="5">
    <location>
        <begin position="149"/>
        <end position="213"/>
    </location>
</feature>
<dbReference type="Pfam" id="PF00027">
    <property type="entry name" value="cNMP_binding"/>
    <property type="match status" value="1"/>
</dbReference>
<evidence type="ECO:0000313" key="7">
    <source>
        <dbReference type="Proteomes" id="UP000198795"/>
    </source>
</evidence>
<dbReference type="RefSeq" id="WP_090228906.1">
    <property type="nucleotide sequence ID" value="NZ_FNJC01000003.1"/>
</dbReference>
<evidence type="ECO:0000313" key="6">
    <source>
        <dbReference type="EMBL" id="SDP16863.1"/>
    </source>
</evidence>
<dbReference type="PANTHER" id="PTHR24567">
    <property type="entry name" value="CRP FAMILY TRANSCRIPTIONAL REGULATORY PROTEIN"/>
    <property type="match status" value="1"/>
</dbReference>
<evidence type="ECO:0000256" key="1">
    <source>
        <dbReference type="ARBA" id="ARBA00023015"/>
    </source>
</evidence>
<dbReference type="CDD" id="cd00038">
    <property type="entry name" value="CAP_ED"/>
    <property type="match status" value="1"/>
</dbReference>
<keyword evidence="7" id="KW-1185">Reference proteome</keyword>
<dbReference type="InterPro" id="IPR018490">
    <property type="entry name" value="cNMP-bd_dom_sf"/>
</dbReference>
<dbReference type="InterPro" id="IPR036388">
    <property type="entry name" value="WH-like_DNA-bd_sf"/>
</dbReference>
<dbReference type="PROSITE" id="PS50042">
    <property type="entry name" value="CNMP_BINDING_3"/>
    <property type="match status" value="1"/>
</dbReference>
<dbReference type="Gene3D" id="2.60.120.10">
    <property type="entry name" value="Jelly Rolls"/>
    <property type="match status" value="1"/>
</dbReference>
<feature type="domain" description="Cyclic nucleotide-binding" evidence="4">
    <location>
        <begin position="13"/>
        <end position="135"/>
    </location>
</feature>
<dbReference type="Gene3D" id="1.10.10.10">
    <property type="entry name" value="Winged helix-like DNA-binding domain superfamily/Winged helix DNA-binding domain"/>
    <property type="match status" value="1"/>
</dbReference>
<dbReference type="InterPro" id="IPR050397">
    <property type="entry name" value="Env_Response_Regulators"/>
</dbReference>
<protein>
    <submittedName>
        <fullName evidence="6">CRP/FNR family transcriptional regulator, anaerobic regulatory protein</fullName>
    </submittedName>
</protein>
<dbReference type="InterPro" id="IPR036390">
    <property type="entry name" value="WH_DNA-bd_sf"/>
</dbReference>
<keyword evidence="2" id="KW-0238">DNA-binding</keyword>
<dbReference type="SUPFAM" id="SSF46785">
    <property type="entry name" value="Winged helix' DNA-binding domain"/>
    <property type="match status" value="1"/>
</dbReference>
<accession>A0A1H0QHK4</accession>
<evidence type="ECO:0000256" key="2">
    <source>
        <dbReference type="ARBA" id="ARBA00023125"/>
    </source>
</evidence>
<dbReference type="PROSITE" id="PS51063">
    <property type="entry name" value="HTH_CRP_2"/>
    <property type="match status" value="1"/>
</dbReference>
<name>A0A1H0QHK4_9HYPH</name>
<dbReference type="PANTHER" id="PTHR24567:SF74">
    <property type="entry name" value="HTH-TYPE TRANSCRIPTIONAL REGULATOR ARCR"/>
    <property type="match status" value="1"/>
</dbReference>
<dbReference type="Proteomes" id="UP000198795">
    <property type="component" value="Unassembled WGS sequence"/>
</dbReference>
<dbReference type="EMBL" id="FNJC01000003">
    <property type="protein sequence ID" value="SDP16863.1"/>
    <property type="molecule type" value="Genomic_DNA"/>
</dbReference>
<dbReference type="Pfam" id="PF13545">
    <property type="entry name" value="HTH_Crp_2"/>
    <property type="match status" value="1"/>
</dbReference>
<keyword evidence="3" id="KW-0804">Transcription</keyword>
<keyword evidence="1" id="KW-0805">Transcription regulation</keyword>
<dbReference type="InterPro" id="IPR014710">
    <property type="entry name" value="RmlC-like_jellyroll"/>
</dbReference>
<dbReference type="InterPro" id="IPR012318">
    <property type="entry name" value="HTH_CRP"/>
</dbReference>
<organism evidence="6 7">
    <name type="scientific">Filomicrobium insigne</name>
    <dbReference type="NCBI Taxonomy" id="418854"/>
    <lineage>
        <taxon>Bacteria</taxon>
        <taxon>Pseudomonadati</taxon>
        <taxon>Pseudomonadota</taxon>
        <taxon>Alphaproteobacteria</taxon>
        <taxon>Hyphomicrobiales</taxon>
        <taxon>Hyphomicrobiaceae</taxon>
        <taxon>Filomicrobium</taxon>
    </lineage>
</organism>
<dbReference type="InterPro" id="IPR000595">
    <property type="entry name" value="cNMP-bd_dom"/>
</dbReference>
<evidence type="ECO:0000259" key="5">
    <source>
        <dbReference type="PROSITE" id="PS51063"/>
    </source>
</evidence>
<gene>
    <name evidence="6" type="ORF">SAMN04488061_2380</name>
</gene>
<sequence>MSQEAEWIDQFAGLKRLPPDVVDILMRNSAVVSLPSGSRIYGPGQAPKSYLLLLDGSVRVQQISETGREIVLYRVSAGESCALTTACLMGYEDYPAEAIAETDIHAVAIPRTTFEELIARSHEFRRFVFTAFSTRVTNLFRIIEEIAFSRMDIRLAHKILELSHGADDVTSTQQQIASELGTAREVVSRIFAEFQRRGWLAVTRGHIKINNRPALERLASEH</sequence>
<dbReference type="SUPFAM" id="SSF51206">
    <property type="entry name" value="cAMP-binding domain-like"/>
    <property type="match status" value="1"/>
</dbReference>
<reference evidence="6 7" key="1">
    <citation type="submission" date="2016-10" db="EMBL/GenBank/DDBJ databases">
        <authorList>
            <person name="Varghese N."/>
            <person name="Submissions S."/>
        </authorList>
    </citation>
    <scope>NUCLEOTIDE SEQUENCE [LARGE SCALE GENOMIC DNA]</scope>
    <source>
        <strain evidence="6 7">CGMCC 1.6497</strain>
    </source>
</reference>
<dbReference type="SMART" id="SM00100">
    <property type="entry name" value="cNMP"/>
    <property type="match status" value="1"/>
</dbReference>
<comment type="caution">
    <text evidence="6">The sequence shown here is derived from an EMBL/GenBank/DDBJ whole genome shotgun (WGS) entry which is preliminary data.</text>
</comment>
<proteinExistence type="predicted"/>